<evidence type="ECO:0000313" key="3">
    <source>
        <dbReference type="Proteomes" id="UP000250043"/>
    </source>
</evidence>
<accession>A0A8E2ASF7</accession>
<dbReference type="AlphaFoldDB" id="A0A8E2ASF7"/>
<evidence type="ECO:0000313" key="2">
    <source>
        <dbReference type="EMBL" id="OCH90136.1"/>
    </source>
</evidence>
<dbReference type="Proteomes" id="UP000250043">
    <property type="component" value="Unassembled WGS sequence"/>
</dbReference>
<dbReference type="SUPFAM" id="SSF51182">
    <property type="entry name" value="RmlC-like cupins"/>
    <property type="match status" value="1"/>
</dbReference>
<gene>
    <name evidence="2" type="ORF">OBBRIDRAFT_804199</name>
</gene>
<feature type="region of interest" description="Disordered" evidence="1">
    <location>
        <begin position="80"/>
        <end position="108"/>
    </location>
</feature>
<organism evidence="2 3">
    <name type="scientific">Obba rivulosa</name>
    <dbReference type="NCBI Taxonomy" id="1052685"/>
    <lineage>
        <taxon>Eukaryota</taxon>
        <taxon>Fungi</taxon>
        <taxon>Dikarya</taxon>
        <taxon>Basidiomycota</taxon>
        <taxon>Agaricomycotina</taxon>
        <taxon>Agaricomycetes</taxon>
        <taxon>Polyporales</taxon>
        <taxon>Gelatoporiaceae</taxon>
        <taxon>Obba</taxon>
    </lineage>
</organism>
<feature type="region of interest" description="Disordered" evidence="1">
    <location>
        <begin position="133"/>
        <end position="154"/>
    </location>
</feature>
<proteinExistence type="predicted"/>
<keyword evidence="3" id="KW-1185">Reference proteome</keyword>
<feature type="compositionally biased region" description="Polar residues" evidence="1">
    <location>
        <begin position="133"/>
        <end position="143"/>
    </location>
</feature>
<protein>
    <submittedName>
        <fullName evidence="2">Uncharacterized protein</fullName>
    </submittedName>
</protein>
<dbReference type="InterPro" id="IPR014710">
    <property type="entry name" value="RmlC-like_jellyroll"/>
</dbReference>
<dbReference type="InterPro" id="IPR011051">
    <property type="entry name" value="RmlC_Cupin_sf"/>
</dbReference>
<name>A0A8E2ASF7_9APHY</name>
<sequence length="367" mass="40041">MTPGRMGRTPCLMIATLDRIDPSYRLSSPSLDIGGLAGCLHCNCSSGGRMTASGEQYNKAKEFSSQLSWLRRSTILTSETSSTKKDSSVKPLGPLSRHESVGVKSRRLPPGALLTSRLQTLWRSFKRGSITGPNIGQEANFNGSDPEPERNDLGASLLANSNHELDAQNLDNVAGSPADQCPVGGWVREQTIADLLPSKGLAAREIRLAPSAYRKLLARTPLEIVAQHFGVNVSVLRNIPQKDPYILPSKVPPPQLGDAEQETIKDPQARFRCHVFHLHEQPKQMEPGGGGWIKIQDSDQLPRLDHAGERPGNGCTLSAGLGATAFAGSSSSRTSGFQMRSSTIWLVLLLNDYRIARRYRFVPDLVW</sequence>
<dbReference type="EMBL" id="KV722411">
    <property type="protein sequence ID" value="OCH90136.1"/>
    <property type="molecule type" value="Genomic_DNA"/>
</dbReference>
<evidence type="ECO:0000256" key="1">
    <source>
        <dbReference type="SAM" id="MobiDB-lite"/>
    </source>
</evidence>
<dbReference type="Gene3D" id="2.60.120.10">
    <property type="entry name" value="Jelly Rolls"/>
    <property type="match status" value="1"/>
</dbReference>
<reference evidence="2 3" key="1">
    <citation type="submission" date="2016-07" db="EMBL/GenBank/DDBJ databases">
        <title>Draft genome of the white-rot fungus Obba rivulosa 3A-2.</title>
        <authorList>
            <consortium name="DOE Joint Genome Institute"/>
            <person name="Miettinen O."/>
            <person name="Riley R."/>
            <person name="Acob R."/>
            <person name="Barry K."/>
            <person name="Cullen D."/>
            <person name="De Vries R."/>
            <person name="Hainaut M."/>
            <person name="Hatakka A."/>
            <person name="Henrissat B."/>
            <person name="Hilden K."/>
            <person name="Kuo R."/>
            <person name="Labutti K."/>
            <person name="Lipzen A."/>
            <person name="Makela M.R."/>
            <person name="Sandor L."/>
            <person name="Spatafora J.W."/>
            <person name="Grigoriev I.V."/>
            <person name="Hibbett D.S."/>
        </authorList>
    </citation>
    <scope>NUCLEOTIDE SEQUENCE [LARGE SCALE GENOMIC DNA]</scope>
    <source>
        <strain evidence="2 3">3A-2</strain>
    </source>
</reference>